<feature type="binding site" evidence="7">
    <location>
        <begin position="91"/>
        <end position="98"/>
    </location>
    <ligand>
        <name>ATP</name>
        <dbReference type="ChEBI" id="CHEBI:30616"/>
    </ligand>
</feature>
<evidence type="ECO:0000256" key="3">
    <source>
        <dbReference type="ARBA" id="ARBA00022840"/>
    </source>
</evidence>
<evidence type="ECO:0000256" key="1">
    <source>
        <dbReference type="ARBA" id="ARBA00004245"/>
    </source>
</evidence>
<dbReference type="PRINTS" id="PR00380">
    <property type="entry name" value="KINESINHEAVY"/>
</dbReference>
<dbReference type="InterPro" id="IPR027640">
    <property type="entry name" value="Kinesin-like_fam"/>
</dbReference>
<feature type="compositionally biased region" description="Basic and acidic residues" evidence="9">
    <location>
        <begin position="719"/>
        <end position="740"/>
    </location>
</feature>
<evidence type="ECO:0000256" key="9">
    <source>
        <dbReference type="SAM" id="MobiDB-lite"/>
    </source>
</evidence>
<keyword evidence="6" id="KW-0206">Cytoskeleton</keyword>
<keyword evidence="4 8" id="KW-0175">Coiled coil</keyword>
<reference evidence="12" key="1">
    <citation type="submission" date="2025-08" db="UniProtKB">
        <authorList>
            <consortium name="Ensembl"/>
        </authorList>
    </citation>
    <scope>IDENTIFICATION</scope>
</reference>
<keyword evidence="3 7" id="KW-0067">ATP-binding</keyword>
<comment type="subcellular location">
    <subcellularLocation>
        <location evidence="1">Cytoplasm</location>
        <location evidence="1">Cytoskeleton</location>
    </subcellularLocation>
</comment>
<evidence type="ECO:0000259" key="11">
    <source>
        <dbReference type="PROSITE" id="PS50067"/>
    </source>
</evidence>
<dbReference type="GeneTree" id="ENSGT00940000160597"/>
<dbReference type="PANTHER" id="PTHR47968">
    <property type="entry name" value="CENTROMERE PROTEIN E"/>
    <property type="match status" value="1"/>
</dbReference>
<dbReference type="GO" id="GO:0005524">
    <property type="term" value="F:ATP binding"/>
    <property type="evidence" value="ECO:0007669"/>
    <property type="project" value="UniProtKB-UniRule"/>
</dbReference>
<dbReference type="GO" id="GO:0008017">
    <property type="term" value="F:microtubule binding"/>
    <property type="evidence" value="ECO:0007669"/>
    <property type="project" value="InterPro"/>
</dbReference>
<evidence type="ECO:0000313" key="12">
    <source>
        <dbReference type="Ensembl" id="ENSCCRP00000125892.1"/>
    </source>
</evidence>
<comment type="similarity">
    <text evidence="7">Belongs to the TRAFAC class myosin-kinesin ATPase superfamily. Kinesin family.</text>
</comment>
<keyword evidence="13" id="KW-1185">Reference proteome</keyword>
<evidence type="ECO:0000256" key="8">
    <source>
        <dbReference type="SAM" id="Coils"/>
    </source>
</evidence>
<feature type="coiled-coil region" evidence="8">
    <location>
        <begin position="962"/>
        <end position="1158"/>
    </location>
</feature>
<dbReference type="GO" id="GO:0007018">
    <property type="term" value="P:microtubule-based movement"/>
    <property type="evidence" value="ECO:0007669"/>
    <property type="project" value="InterPro"/>
</dbReference>
<evidence type="ECO:0000256" key="5">
    <source>
        <dbReference type="ARBA" id="ARBA00023175"/>
    </source>
</evidence>
<dbReference type="OMA" id="ENECFSA"/>
<dbReference type="PANTHER" id="PTHR47968:SF75">
    <property type="entry name" value="CENTROMERE-ASSOCIATED PROTEIN E"/>
    <property type="match status" value="1"/>
</dbReference>
<feature type="coiled-coil region" evidence="8">
    <location>
        <begin position="832"/>
        <end position="863"/>
    </location>
</feature>
<feature type="coiled-coil region" evidence="8">
    <location>
        <begin position="384"/>
        <end position="439"/>
    </location>
</feature>
<dbReference type="InterPro" id="IPR027417">
    <property type="entry name" value="P-loop_NTPase"/>
</dbReference>
<name>A0A9J7Z0P2_CYPCA</name>
<evidence type="ECO:0000256" key="2">
    <source>
        <dbReference type="ARBA" id="ARBA00022741"/>
    </source>
</evidence>
<keyword evidence="2 7" id="KW-0547">Nucleotide-binding</keyword>
<feature type="transmembrane region" description="Helical" evidence="10">
    <location>
        <begin position="202"/>
        <end position="220"/>
    </location>
</feature>
<dbReference type="InterPro" id="IPR036961">
    <property type="entry name" value="Kinesin_motor_dom_sf"/>
</dbReference>
<accession>A0A9J7Z0P2</accession>
<dbReference type="InterPro" id="IPR019821">
    <property type="entry name" value="Kinesin_motor_CS"/>
</dbReference>
<evidence type="ECO:0000256" key="6">
    <source>
        <dbReference type="ARBA" id="ARBA00023212"/>
    </source>
</evidence>
<proteinExistence type="inferred from homology"/>
<evidence type="ECO:0000256" key="10">
    <source>
        <dbReference type="SAM" id="Phobius"/>
    </source>
</evidence>
<feature type="region of interest" description="Disordered" evidence="9">
    <location>
        <begin position="2621"/>
        <end position="2643"/>
    </location>
</feature>
<feature type="region of interest" description="Disordered" evidence="9">
    <location>
        <begin position="719"/>
        <end position="744"/>
    </location>
</feature>
<dbReference type="CDD" id="cd01374">
    <property type="entry name" value="KISc_CENP_E"/>
    <property type="match status" value="1"/>
</dbReference>
<dbReference type="Pfam" id="PF00225">
    <property type="entry name" value="Kinesin"/>
    <property type="match status" value="2"/>
</dbReference>
<feature type="coiled-coil region" evidence="8">
    <location>
        <begin position="2569"/>
        <end position="2610"/>
    </location>
</feature>
<feature type="region of interest" description="Disordered" evidence="9">
    <location>
        <begin position="1237"/>
        <end position="1257"/>
    </location>
</feature>
<dbReference type="GO" id="GO:0048731">
    <property type="term" value="P:system development"/>
    <property type="evidence" value="ECO:0007669"/>
    <property type="project" value="UniProtKB-ARBA"/>
</dbReference>
<dbReference type="Ensembl" id="ENSCCRT00000108971.1">
    <property type="protein sequence ID" value="ENSCCRP00000125892.1"/>
    <property type="gene ID" value="ENSCCRG00000081119.1"/>
</dbReference>
<dbReference type="SUPFAM" id="SSF52540">
    <property type="entry name" value="P-loop containing nucleoside triphosphate hydrolases"/>
    <property type="match status" value="1"/>
</dbReference>
<keyword evidence="6" id="KW-0963">Cytoplasm</keyword>
<dbReference type="GO" id="GO:0005874">
    <property type="term" value="C:microtubule"/>
    <property type="evidence" value="ECO:0007669"/>
    <property type="project" value="TreeGrafter"/>
</dbReference>
<evidence type="ECO:0000313" key="13">
    <source>
        <dbReference type="Proteomes" id="UP001108240"/>
    </source>
</evidence>
<feature type="compositionally biased region" description="Polar residues" evidence="9">
    <location>
        <begin position="2710"/>
        <end position="2720"/>
    </location>
</feature>
<evidence type="ECO:0000256" key="4">
    <source>
        <dbReference type="ARBA" id="ARBA00023054"/>
    </source>
</evidence>
<dbReference type="PROSITE" id="PS00411">
    <property type="entry name" value="KINESIN_MOTOR_1"/>
    <property type="match status" value="1"/>
</dbReference>
<feature type="coiled-coil region" evidence="8">
    <location>
        <begin position="550"/>
        <end position="638"/>
    </location>
</feature>
<evidence type="ECO:0000256" key="7">
    <source>
        <dbReference type="PROSITE-ProRule" id="PRU00283"/>
    </source>
</evidence>
<dbReference type="InterPro" id="IPR001752">
    <property type="entry name" value="Kinesin_motor_dom"/>
</dbReference>
<protein>
    <submittedName>
        <fullName evidence="12">Centromere protein E</fullName>
    </submittedName>
</protein>
<dbReference type="GO" id="GO:0003777">
    <property type="term" value="F:microtubule motor activity"/>
    <property type="evidence" value="ECO:0007669"/>
    <property type="project" value="InterPro"/>
</dbReference>
<keyword evidence="10" id="KW-1133">Transmembrane helix</keyword>
<keyword evidence="10" id="KW-0812">Transmembrane</keyword>
<feature type="coiled-coil region" evidence="8">
    <location>
        <begin position="2421"/>
        <end position="2490"/>
    </location>
</feature>
<feature type="domain" description="Kinesin motor" evidence="11">
    <location>
        <begin position="6"/>
        <end position="368"/>
    </location>
</feature>
<feature type="coiled-coil region" evidence="8">
    <location>
        <begin position="1754"/>
        <end position="1872"/>
    </location>
</feature>
<sequence>MTEESAVKVCVRVRPLIKREESESPEPVQLYWRADKQAIHQLDDDGAQTKSYSFDRVFSAEETTAQLYQDIAKPLVVSAVEGYNGTIFAYGQTSSGKTFTMMGSEHNPGVIPLAMADVFKTIKNCPKKEFLLRVSYMEIYNETVTDLLCESWKRKPLEIREGNYKNVYVADLTEELVTSPEQALSWITKGESKVALTDRPPFFIFFGILQYLFLHHFFFFRAENRHYGKTKMNQRSSRSHTIFRMILESRERSDPASGENADGAIIVSHLNLVDLAGAERASQTGAEGARFKEGCNINRSLFTLGQVIKKLSDESQKGFLNYRDSKLTRILQNSLGGNAKTVIICTITPATVDETVSTLQFASAAKRMKNDPHVTEVSDEGALLRRYRNEIVDLRRRLQEVSSVTQTTATERESLCQLLQEKDQLQREQQDRIKNLTKLLVTASNVALIPKVPKRRVTWGGKLLRSARLLNDDLGASDMSFAEPYIKKRRADCSLPDEGDDVYEFDSRFDFTALEEPNMDMEMNSTTVRNSSEGSHFLDSPQASELTLKVASLERQLEAETQCKQRAEETSTELQLKISELQNKLEAQATPSEEKTISQLEKQMEELQSRLEKEVQERQKAQEETSSLELNMAELAKTSEALLHSQHTCEQLKKDLEEAIQFCESLGFEKDAVIAERDLIKHTLQLITEDLESLKAEKDSLQKDKDVLQKDIDERKDADEFEKLEQESKREYERELEAENSKLQQDLQHSEDMIQRLKADLAMMSSELQKKTDLTTELQSFSDKDLVQEVTRLRRSLDDAECLSLDTKKEWAFLRTENISLKERDATLTTGYEKMEAEVKMLQDKLEQEKSRFKKMQTDLQKELMGAFDENTKLTALLDGKVPKNLTDNLVLEKTVCDLRKELDQSHETERCLQSKIEQMETLPVKVDELQRQVCGLSEELCSVREERDTLLSAQSSVNEDHQRLKDETSKAQDQLLKMESDLVDAQLKEAELSQQLTETSERLQNIQTDLQHVTQEKNTLLTSLEEATQKSVQLSAELESVRGERDVLLSEKMEEVQGDPDEMEKLRHTIISITEEREQLQEILQGLREERDQLKRDMEENVEMMIETQAELREAQEKVKDLQGRLHNLESQRVQKVDQYEDQKNCEDGQLDKLQDQQLTEELSAAVYEKEPLLSERSNHHEQSDVMEKMKAEVTSLTQERDQLQERLRELERDNIQMKTHLEKKNEMILQAQSELQEQQQHLNQDQEDSSENNSTLQQIQTLKEELETLLEQRNQLTLDLQETSQQVCGLTEQLHTIREERDTLLSAQSSVNEDHQRLKDETSKAQDQLLKMESDLVDAQLKEAELSQQLTETSERLQNIQTDLQHVTQEKNTLLTSFEEATQKSVQLSAELESVRGERDVLLSEKMEEVQRDPDEMEKLRHTISSITEEREQLQEILQGLREERDQLKRDLEDTNGMLMQVQQEHSGSQTDTQHDELLQQMQQLQEELDTVNEEKNQLKSDLQENVEMMIENQEELRGALEKVKDLQNTIRELKSQQTLMESKLQDSENTSQQLQELHVQMKQLREEFESVCCERERLLSDRSINTLSETEMMEQMKTSISSLMEERDQLEQTLQGLREEVEQLRREQQERDQMMVQLKSELQSVCAERDRVASERSGEMEKMSSRMSSVTEERDQLLETLQRLTDENTQLKRDQQQQDETLVQVREQLQSACTERDSLLSEKNNSDLENMTLEEVQTSLASVTEEREQLLGILKVNREEKNQLRRDLEEKEETLLQLQEEIQSSSAEKEQLLSERTKEQQEKLAEMKMAKANIASLTQERDQLLETLQGMRNESEQLKRDQLEKSEMMEQLRQELQSACAERDRLMAERDAACNRSGSSSSMTSLSEGGDLQEILQGVRELIQVQGELKQKKHQVSDHASPTGKPKALEQIQALTEEMESLRNQRVVLRKDLQEATEISKMYQDLLHVTKEELKQQQKENAELMEQSAAKESQLQQQLSQISEDLSALRVQHNTEIQNLQSKLTSLTKVKDELQDTLKRTREEGEQLRQNLQKSEEMKNRLTGELGSLTDMKDQLENKTHTEQVLESLRDVTKERDQLKQELEGKMEKLTRIESKAEQLKKQKILLESEVHSLSQSLTEVNCSVSDQRQSKHRSGYLVPEIDAADQKMQVAFAKLQQIIDRPTNALSDVNREEWAVIFQLVPFIPKDQRTVHDKHTKKTTRLNHVLIKIAEAYKRLALRYKTHFETEVQRDVSLFEESRLQDLLMLMAQTPSQSFRSLQDDFQQLWDQRLSRLLERRQQYLQKLEAGLKVLEDGLAKHEVMVSEERKHRTRALEELRSLLRSPQTAAIVQLHERQIARRTKATERLNTFYFALLNECDAAISPLKSSSAESEQRLKDHRRETITLLQAQHGTLPKTETELLQDNQRLSLQVQQTQKQMEDIQEQMKELKVQADASNLQLQELGGQLKEKEALLQSLQNKLKESEVLAKRSMTPGAAELATLKDKLVKMELDHIAVTTSHEKEIAQMSSMLEHRADVIRKLKETLRKMQQDDEQSFTDGDEFDLKLGSSTRAVTSLKEKMEELQKKNTQFESLVSKQQEEINKWKRRAYKLKECNRDAPCTPTKRHPPLTETEVNSPKRTFLDSPKSKFFDVRSKVPITLNHPTQFFDNSNLGTMPDSSSSTAVASDAAPVDDWWQIPNALPEKPDANTNANACPTQ</sequence>
<organism evidence="12 13">
    <name type="scientific">Cyprinus carpio carpio</name>
    <dbReference type="NCBI Taxonomy" id="630221"/>
    <lineage>
        <taxon>Eukaryota</taxon>
        <taxon>Metazoa</taxon>
        <taxon>Chordata</taxon>
        <taxon>Craniata</taxon>
        <taxon>Vertebrata</taxon>
        <taxon>Euteleostomi</taxon>
        <taxon>Actinopterygii</taxon>
        <taxon>Neopterygii</taxon>
        <taxon>Teleostei</taxon>
        <taxon>Ostariophysi</taxon>
        <taxon>Cypriniformes</taxon>
        <taxon>Cyprinidae</taxon>
        <taxon>Cyprininae</taxon>
        <taxon>Cyprinus</taxon>
    </lineage>
</organism>
<dbReference type="PROSITE" id="PS50067">
    <property type="entry name" value="KINESIN_MOTOR_2"/>
    <property type="match status" value="1"/>
</dbReference>
<reference evidence="12" key="2">
    <citation type="submission" date="2025-09" db="UniProtKB">
        <authorList>
            <consortium name="Ensembl"/>
        </authorList>
    </citation>
    <scope>IDENTIFICATION</scope>
</reference>
<feature type="region of interest" description="Disordered" evidence="9">
    <location>
        <begin position="2701"/>
        <end position="2720"/>
    </location>
</feature>
<keyword evidence="5 7" id="KW-0505">Motor protein</keyword>
<feature type="coiled-coil region" evidence="8">
    <location>
        <begin position="1928"/>
        <end position="2140"/>
    </location>
</feature>
<feature type="compositionally biased region" description="Basic and acidic residues" evidence="9">
    <location>
        <begin position="1652"/>
        <end position="1667"/>
    </location>
</feature>
<feature type="region of interest" description="Disordered" evidence="9">
    <location>
        <begin position="1652"/>
        <end position="1675"/>
    </location>
</feature>
<dbReference type="GO" id="GO:0000278">
    <property type="term" value="P:mitotic cell cycle"/>
    <property type="evidence" value="ECO:0007669"/>
    <property type="project" value="TreeGrafter"/>
</dbReference>
<dbReference type="Proteomes" id="UP001108240">
    <property type="component" value="Unplaced"/>
</dbReference>
<dbReference type="Gene3D" id="3.40.850.10">
    <property type="entry name" value="Kinesin motor domain"/>
    <property type="match status" value="1"/>
</dbReference>
<keyword evidence="10" id="KW-0472">Membrane</keyword>
<dbReference type="SMART" id="SM00129">
    <property type="entry name" value="KISc"/>
    <property type="match status" value="1"/>
</dbReference>